<evidence type="ECO:0000313" key="1">
    <source>
        <dbReference type="EMBL" id="MFC4891514.1"/>
    </source>
</evidence>
<sequence length="473" mass="54627">MKVLKKIFYVGSFISLVSCSTYDDTEKEVAKPFTNSTYPELMQPIRQSVVDADVSGALDSYKKNISDNPEIEILDDLEIARLEQLNDNFETSIKTYSKAIDTIPKTNDQIEDDAKEVILNKDTYDYYENKVKYSIPDYSITFLYTYQALNYLKSHDLKKALETLKGLDYAKNWLDEQDMISAGMRELGKDYFNRYEVSTQTLGLKYFDDLNKMVTFTKRVPDAYGNPLSYYLKAMLIEATSKDYESALDEINNARKYTLGNKSLERTALEYKRAVYHQLSPFPMGMGRIVILYEQSFINARQKTKTKLDLGDLGLINFSFPFYSPDYDFLSPVKVVISDEKDNKLLETQTEILMDTTLYSMKSLVEEYSRILTKNVLIELAKQSYDKNAKGLGGLLGNHLKFDLSKTEPKRADLRSWLLLPNSIQLFEQVADSGKYIIIVNNIRQKIRIEQGKTTLVWIVDIGKFKKVFYFII</sequence>
<evidence type="ECO:0000313" key="2">
    <source>
        <dbReference type="Proteomes" id="UP001595926"/>
    </source>
</evidence>
<dbReference type="RefSeq" id="WP_119330742.1">
    <property type="nucleotide sequence ID" value="NZ_JBHSJH010000001.1"/>
</dbReference>
<evidence type="ECO:0008006" key="3">
    <source>
        <dbReference type="Google" id="ProtNLM"/>
    </source>
</evidence>
<proteinExistence type="predicted"/>
<accession>A0ABV9T8P9</accession>
<name>A0ABV9T8P9_9GAMM</name>
<organism evidence="1 2">
    <name type="scientific">Pseudofrancisella aestuarii</name>
    <dbReference type="NCBI Taxonomy" id="2670347"/>
    <lineage>
        <taxon>Bacteria</taxon>
        <taxon>Pseudomonadati</taxon>
        <taxon>Pseudomonadota</taxon>
        <taxon>Gammaproteobacteria</taxon>
        <taxon>Thiotrichales</taxon>
        <taxon>Francisellaceae</taxon>
        <taxon>Pseudofrancisella</taxon>
    </lineage>
</organism>
<dbReference type="PROSITE" id="PS51257">
    <property type="entry name" value="PROKAR_LIPOPROTEIN"/>
    <property type="match status" value="1"/>
</dbReference>
<protein>
    <recommendedName>
        <fullName evidence="3">Tetratricopeptide repeat protein</fullName>
    </recommendedName>
</protein>
<dbReference type="Proteomes" id="UP001595926">
    <property type="component" value="Unassembled WGS sequence"/>
</dbReference>
<dbReference type="EMBL" id="JBHSJH010000001">
    <property type="protein sequence ID" value="MFC4891514.1"/>
    <property type="molecule type" value="Genomic_DNA"/>
</dbReference>
<keyword evidence="2" id="KW-1185">Reference proteome</keyword>
<gene>
    <name evidence="1" type="ORF">ACFPDQ_00445</name>
</gene>
<reference evidence="2" key="1">
    <citation type="journal article" date="2019" name="Int. J. Syst. Evol. Microbiol.">
        <title>The Global Catalogue of Microorganisms (GCM) 10K type strain sequencing project: providing services to taxonomists for standard genome sequencing and annotation.</title>
        <authorList>
            <consortium name="The Broad Institute Genomics Platform"/>
            <consortium name="The Broad Institute Genome Sequencing Center for Infectious Disease"/>
            <person name="Wu L."/>
            <person name="Ma J."/>
        </authorList>
    </citation>
    <scope>NUCLEOTIDE SEQUENCE [LARGE SCALE GENOMIC DNA]</scope>
    <source>
        <strain evidence="2">CGMCC 1.13718</strain>
    </source>
</reference>
<comment type="caution">
    <text evidence="1">The sequence shown here is derived from an EMBL/GenBank/DDBJ whole genome shotgun (WGS) entry which is preliminary data.</text>
</comment>